<feature type="compositionally biased region" description="Basic and acidic residues" evidence="1">
    <location>
        <begin position="127"/>
        <end position="145"/>
    </location>
</feature>
<dbReference type="Proteomes" id="UP000265703">
    <property type="component" value="Unassembled WGS sequence"/>
</dbReference>
<feature type="compositionally biased region" description="Acidic residues" evidence="1">
    <location>
        <begin position="102"/>
        <end position="111"/>
    </location>
</feature>
<organism evidence="3 4">
    <name type="scientific">Glomus cerebriforme</name>
    <dbReference type="NCBI Taxonomy" id="658196"/>
    <lineage>
        <taxon>Eukaryota</taxon>
        <taxon>Fungi</taxon>
        <taxon>Fungi incertae sedis</taxon>
        <taxon>Mucoromycota</taxon>
        <taxon>Glomeromycotina</taxon>
        <taxon>Glomeromycetes</taxon>
        <taxon>Glomerales</taxon>
        <taxon>Glomeraceae</taxon>
        <taxon>Glomus</taxon>
    </lineage>
</organism>
<dbReference type="PANTHER" id="PTHR12419:SF10">
    <property type="entry name" value="DEUBIQUITINASE OTUD6B"/>
    <property type="match status" value="1"/>
</dbReference>
<feature type="region of interest" description="Disordered" evidence="1">
    <location>
        <begin position="127"/>
        <end position="159"/>
    </location>
</feature>
<dbReference type="InterPro" id="IPR038765">
    <property type="entry name" value="Papain-like_cys_pep_sf"/>
</dbReference>
<dbReference type="InterPro" id="IPR050704">
    <property type="entry name" value="Peptidase_C85-like"/>
</dbReference>
<reference evidence="3 4" key="1">
    <citation type="submission" date="2018-06" db="EMBL/GenBank/DDBJ databases">
        <title>Comparative genomics reveals the genomic features of Rhizophagus irregularis, R. cerebriforme, R. diaphanum and Gigaspora rosea, and their symbiotic lifestyle signature.</title>
        <authorList>
            <person name="Morin E."/>
            <person name="San Clemente H."/>
            <person name="Chen E.C.H."/>
            <person name="De La Providencia I."/>
            <person name="Hainaut M."/>
            <person name="Kuo A."/>
            <person name="Kohler A."/>
            <person name="Murat C."/>
            <person name="Tang N."/>
            <person name="Roy S."/>
            <person name="Loubradou J."/>
            <person name="Henrissat B."/>
            <person name="Grigoriev I.V."/>
            <person name="Corradi N."/>
            <person name="Roux C."/>
            <person name="Martin F.M."/>
        </authorList>
    </citation>
    <scope>NUCLEOTIDE SEQUENCE [LARGE SCALE GENOMIC DNA]</scope>
    <source>
        <strain evidence="3 4">DAOM 227022</strain>
    </source>
</reference>
<feature type="compositionally biased region" description="Basic residues" evidence="1">
    <location>
        <begin position="146"/>
        <end position="159"/>
    </location>
</feature>
<dbReference type="EMBL" id="QKYT01000002">
    <property type="protein sequence ID" value="RIA99662.1"/>
    <property type="molecule type" value="Genomic_DNA"/>
</dbReference>
<dbReference type="CDD" id="cd22748">
    <property type="entry name" value="OTU_OTUD6-like"/>
    <property type="match status" value="1"/>
</dbReference>
<gene>
    <name evidence="3" type="ORF">C1645_746834</name>
</gene>
<sequence>MTVEEIETFESDNAPFAETFEELVLRHKKELKDLTAKITALKKTATKGDKKRKKEVQNDIAKLEAEFRKRQEEEVKQLQQRSSNTNGPSGKALNEETKNNENEEEDDNNEDIVDKLLARIEEKRVEEENKIDSKALKTTDKEVPKNKKPRQKIRKERKAAKMAESQLEAENEANNQVNLKEIEHEKITEKVVSMGLYIKEIIPDGHCLYNAISDQLQIRHNIVTDYKELRRKAAAYMRKYPDEFIPFLPTTQDGEMCSTEQFNKYCDDLENTAVWGGELEILAISKSFRIPVHIVQMNSSLLKVPEDEFQNTEPIIISFHKYMYGLGSHYNSLLNNNFEDKI</sequence>
<accession>A0A397TP13</accession>
<proteinExistence type="predicted"/>
<evidence type="ECO:0000259" key="2">
    <source>
        <dbReference type="PROSITE" id="PS50802"/>
    </source>
</evidence>
<dbReference type="STRING" id="658196.A0A397TP13"/>
<evidence type="ECO:0000313" key="4">
    <source>
        <dbReference type="Proteomes" id="UP000265703"/>
    </source>
</evidence>
<dbReference type="GO" id="GO:0004843">
    <property type="term" value="F:cysteine-type deubiquitinase activity"/>
    <property type="evidence" value="ECO:0007669"/>
    <property type="project" value="TreeGrafter"/>
</dbReference>
<evidence type="ECO:0000313" key="3">
    <source>
        <dbReference type="EMBL" id="RIA99662.1"/>
    </source>
</evidence>
<dbReference type="PROSITE" id="PS50802">
    <property type="entry name" value="OTU"/>
    <property type="match status" value="1"/>
</dbReference>
<dbReference type="SUPFAM" id="SSF54001">
    <property type="entry name" value="Cysteine proteinases"/>
    <property type="match status" value="1"/>
</dbReference>
<feature type="compositionally biased region" description="Polar residues" evidence="1">
    <location>
        <begin position="77"/>
        <end position="88"/>
    </location>
</feature>
<feature type="domain" description="OTU" evidence="2">
    <location>
        <begin position="196"/>
        <end position="336"/>
    </location>
</feature>
<dbReference type="AlphaFoldDB" id="A0A397TP13"/>
<dbReference type="PANTHER" id="PTHR12419">
    <property type="entry name" value="OTU DOMAIN CONTAINING PROTEIN"/>
    <property type="match status" value="1"/>
</dbReference>
<comment type="caution">
    <text evidence="3">The sequence shown here is derived from an EMBL/GenBank/DDBJ whole genome shotgun (WGS) entry which is preliminary data.</text>
</comment>
<dbReference type="Gene3D" id="3.90.70.80">
    <property type="match status" value="1"/>
</dbReference>
<name>A0A397TP13_9GLOM</name>
<dbReference type="InterPro" id="IPR003323">
    <property type="entry name" value="OTU_dom"/>
</dbReference>
<dbReference type="GO" id="GO:0016579">
    <property type="term" value="P:protein deubiquitination"/>
    <property type="evidence" value="ECO:0007669"/>
    <property type="project" value="TreeGrafter"/>
</dbReference>
<evidence type="ECO:0000256" key="1">
    <source>
        <dbReference type="SAM" id="MobiDB-lite"/>
    </source>
</evidence>
<dbReference type="Pfam" id="PF02338">
    <property type="entry name" value="OTU"/>
    <property type="match status" value="1"/>
</dbReference>
<protein>
    <recommendedName>
        <fullName evidence="2">OTU domain-containing protein</fullName>
    </recommendedName>
</protein>
<feature type="region of interest" description="Disordered" evidence="1">
    <location>
        <begin position="70"/>
        <end position="112"/>
    </location>
</feature>
<keyword evidence="4" id="KW-1185">Reference proteome</keyword>
<dbReference type="OrthoDB" id="415023at2759"/>